<sequence length="539" mass="61075">MTHAFTYFGTKVRDQMGQMTLIVHLSRIMATENDDSIGIPSYERVGRFLITSKSHMALPNPFRRHTPNTRTCWGYTFDLTPEHLTEEQCKPLRQSYDVLGEQVLNRLNEISPPPRKDLPRGNSQFTKPKAEPEESISKQEQERTKAPTRDLYAILQEHKDSDELLQRFWNEVTTVPEWVDWEQIRRGQDTFYRYGAANLTGLAYQSLLGGMGAARVVETLARTGGFSTKVAKGRLFETTQHILQCTKAVESLQPGGDGFASTIRVRLLHAAVRNRIMALTKSRPEYYDVEAWGVPINDLDSMGTIATFSASLIWMSLPRQGIFMRRQEIEDYVALWRYIAFLVGCPTEPFATAEGAKACMEALLLYEIHPTDTSKILANNIIKCLADQPPGCPSAEFLSASARWLNGHELSDRLGLMRPSLYYYFLVAGQCIFFAFFNYSNRAVPSWDEKKISMLKRVFYNLVVNTDFGLKGQESAFEFKYVPEYSTITAMGEAEHADKPTTSYTEWQSKKALLYTGAVLVLGGYVAYRVTGYALGLVF</sequence>
<reference evidence="4 5" key="1">
    <citation type="journal article" date="2018" name="BMC Genomics">
        <title>Genomic evidence for intraspecific hybridization in a clonal and extremely halotolerant yeast.</title>
        <authorList>
            <person name="Gostincar C."/>
            <person name="Stajich J.E."/>
            <person name="Zupancic J."/>
            <person name="Zalar P."/>
            <person name="Gunde-Cimerman N."/>
        </authorList>
    </citation>
    <scope>NUCLEOTIDE SEQUENCE [LARGE SCALE GENOMIC DNA]</scope>
    <source>
        <strain evidence="4 5">EXF-171</strain>
    </source>
</reference>
<keyword evidence="2" id="KW-1133">Transmembrane helix</keyword>
<dbReference type="EMBL" id="QWIQ01001040">
    <property type="protein sequence ID" value="RMY71166.1"/>
    <property type="molecule type" value="Genomic_DNA"/>
</dbReference>
<keyword evidence="2" id="KW-0812">Transmembrane</keyword>
<evidence type="ECO:0000256" key="2">
    <source>
        <dbReference type="SAM" id="Phobius"/>
    </source>
</evidence>
<evidence type="ECO:0000259" key="3">
    <source>
        <dbReference type="Pfam" id="PF09995"/>
    </source>
</evidence>
<protein>
    <recommendedName>
        <fullName evidence="3">ER-bound oxygenase mpaB/mpaB'/Rubber oxygenase catalytic domain-containing protein</fullName>
    </recommendedName>
</protein>
<feature type="transmembrane region" description="Helical" evidence="2">
    <location>
        <begin position="421"/>
        <end position="440"/>
    </location>
</feature>
<name>A0A3M7E4Q4_HORWE</name>
<evidence type="ECO:0000313" key="5">
    <source>
        <dbReference type="Proteomes" id="UP000281468"/>
    </source>
</evidence>
<feature type="transmembrane region" description="Helical" evidence="2">
    <location>
        <begin position="512"/>
        <end position="530"/>
    </location>
</feature>
<gene>
    <name evidence="4" type="ORF">D0862_14644</name>
</gene>
<feature type="compositionally biased region" description="Basic and acidic residues" evidence="1">
    <location>
        <begin position="128"/>
        <end position="147"/>
    </location>
</feature>
<dbReference type="InterPro" id="IPR018713">
    <property type="entry name" value="MPAB/Lcp_cat_dom"/>
</dbReference>
<proteinExistence type="predicted"/>
<evidence type="ECO:0000313" key="4">
    <source>
        <dbReference type="EMBL" id="RMY71166.1"/>
    </source>
</evidence>
<dbReference type="Proteomes" id="UP000281468">
    <property type="component" value="Unassembled WGS sequence"/>
</dbReference>
<feature type="domain" description="ER-bound oxygenase mpaB/mpaB'/Rubber oxygenase catalytic" evidence="3">
    <location>
        <begin position="193"/>
        <end position="417"/>
    </location>
</feature>
<dbReference type="AlphaFoldDB" id="A0A3M7E4Q4"/>
<dbReference type="InterPro" id="IPR037473">
    <property type="entry name" value="Lcp-like"/>
</dbReference>
<organism evidence="4 5">
    <name type="scientific">Hortaea werneckii</name>
    <name type="common">Black yeast</name>
    <name type="synonym">Cladosporium werneckii</name>
    <dbReference type="NCBI Taxonomy" id="91943"/>
    <lineage>
        <taxon>Eukaryota</taxon>
        <taxon>Fungi</taxon>
        <taxon>Dikarya</taxon>
        <taxon>Ascomycota</taxon>
        <taxon>Pezizomycotina</taxon>
        <taxon>Dothideomycetes</taxon>
        <taxon>Dothideomycetidae</taxon>
        <taxon>Mycosphaerellales</taxon>
        <taxon>Teratosphaeriaceae</taxon>
        <taxon>Hortaea</taxon>
    </lineage>
</organism>
<dbReference type="PANTHER" id="PTHR37539:SF1">
    <property type="entry name" value="ER-BOUND OXYGENASE MPAB_MPAB'_RUBBER OXYGENASE CATALYTIC DOMAIN-CONTAINING PROTEIN"/>
    <property type="match status" value="1"/>
</dbReference>
<dbReference type="GO" id="GO:0016491">
    <property type="term" value="F:oxidoreductase activity"/>
    <property type="evidence" value="ECO:0007669"/>
    <property type="project" value="InterPro"/>
</dbReference>
<evidence type="ECO:0000256" key="1">
    <source>
        <dbReference type="SAM" id="MobiDB-lite"/>
    </source>
</evidence>
<keyword evidence="2" id="KW-0472">Membrane</keyword>
<comment type="caution">
    <text evidence="4">The sequence shown here is derived from an EMBL/GenBank/DDBJ whole genome shotgun (WGS) entry which is preliminary data.</text>
</comment>
<accession>A0A3M7E4Q4</accession>
<dbReference type="Pfam" id="PF09995">
    <property type="entry name" value="MPAB_Lcp_cat"/>
    <property type="match status" value="1"/>
</dbReference>
<dbReference type="VEuPathDB" id="FungiDB:BTJ68_03773"/>
<dbReference type="PANTHER" id="PTHR37539">
    <property type="entry name" value="SECRETED PROTEIN-RELATED"/>
    <property type="match status" value="1"/>
</dbReference>
<feature type="region of interest" description="Disordered" evidence="1">
    <location>
        <begin position="107"/>
        <end position="147"/>
    </location>
</feature>